<protein>
    <submittedName>
        <fullName evidence="1">Uncharacterized protein</fullName>
    </submittedName>
</protein>
<proteinExistence type="predicted"/>
<keyword evidence="2" id="KW-1185">Reference proteome</keyword>
<organism evidence="1 2">
    <name type="scientific">Eumeta variegata</name>
    <name type="common">Bagworm moth</name>
    <name type="synonym">Eumeta japonica</name>
    <dbReference type="NCBI Taxonomy" id="151549"/>
    <lineage>
        <taxon>Eukaryota</taxon>
        <taxon>Metazoa</taxon>
        <taxon>Ecdysozoa</taxon>
        <taxon>Arthropoda</taxon>
        <taxon>Hexapoda</taxon>
        <taxon>Insecta</taxon>
        <taxon>Pterygota</taxon>
        <taxon>Neoptera</taxon>
        <taxon>Endopterygota</taxon>
        <taxon>Lepidoptera</taxon>
        <taxon>Glossata</taxon>
        <taxon>Ditrysia</taxon>
        <taxon>Tineoidea</taxon>
        <taxon>Psychidae</taxon>
        <taxon>Oiketicinae</taxon>
        <taxon>Eumeta</taxon>
    </lineage>
</organism>
<evidence type="ECO:0000313" key="2">
    <source>
        <dbReference type="Proteomes" id="UP000299102"/>
    </source>
</evidence>
<reference evidence="1 2" key="1">
    <citation type="journal article" date="2019" name="Commun. Biol.">
        <title>The bagworm genome reveals a unique fibroin gene that provides high tensile strength.</title>
        <authorList>
            <person name="Kono N."/>
            <person name="Nakamura H."/>
            <person name="Ohtoshi R."/>
            <person name="Tomita M."/>
            <person name="Numata K."/>
            <person name="Arakawa K."/>
        </authorList>
    </citation>
    <scope>NUCLEOTIDE SEQUENCE [LARGE SCALE GENOMIC DNA]</scope>
</reference>
<sequence>MLDRPRACRLRAKDRSSLVTRSCKESLFSGIYVACPPRAPRPARYKLRRYAASRLRRVVFLTTFEKLNEVFVLERSSSSGFHGNKIRRRARRRHNGGAARVTPAADSALETMLEIRFQLISGLKRRRWRPLQIANTRVPLRIVVTACSVGERSVIETVSCVYYILTALAEYTGVYTQLGVSFPASDPRRTVYNNGGFLQDLIPIQQIQVS</sequence>
<comment type="caution">
    <text evidence="1">The sequence shown here is derived from an EMBL/GenBank/DDBJ whole genome shotgun (WGS) entry which is preliminary data.</text>
</comment>
<name>A0A4C1ZYX2_EUMVA</name>
<dbReference type="EMBL" id="BGZK01002445">
    <property type="protein sequence ID" value="GBP94011.1"/>
    <property type="molecule type" value="Genomic_DNA"/>
</dbReference>
<dbReference type="Proteomes" id="UP000299102">
    <property type="component" value="Unassembled WGS sequence"/>
</dbReference>
<dbReference type="AlphaFoldDB" id="A0A4C1ZYX2"/>
<evidence type="ECO:0000313" key="1">
    <source>
        <dbReference type="EMBL" id="GBP94011.1"/>
    </source>
</evidence>
<gene>
    <name evidence="1" type="ORF">EVAR_68705_1</name>
</gene>
<accession>A0A4C1ZYX2</accession>